<dbReference type="SMART" id="SM00382">
    <property type="entry name" value="AAA"/>
    <property type="match status" value="1"/>
</dbReference>
<evidence type="ECO:0000256" key="4">
    <source>
        <dbReference type="ARBA" id="ARBA00022840"/>
    </source>
</evidence>
<dbReference type="PANTHER" id="PTHR42734">
    <property type="entry name" value="METAL TRANSPORT SYSTEM ATP-BINDING PROTEIN TM_0124-RELATED"/>
    <property type="match status" value="1"/>
</dbReference>
<reference evidence="7 8" key="1">
    <citation type="submission" date="2018-06" db="EMBL/GenBank/DDBJ databases">
        <title>Complete Genome Sequence of Desulfobacter hydrogenophilus (DSM3380).</title>
        <authorList>
            <person name="Marietou A."/>
            <person name="Schreiber L."/>
            <person name="Marshall I."/>
            <person name="Jorgensen B."/>
        </authorList>
    </citation>
    <scope>NUCLEOTIDE SEQUENCE [LARGE SCALE GENOMIC DNA]</scope>
    <source>
        <strain evidence="7 8">DSM 3380</strain>
    </source>
</reference>
<dbReference type="FunFam" id="3.40.50.300:FF:000134">
    <property type="entry name" value="Iron-enterobactin ABC transporter ATP-binding protein"/>
    <property type="match status" value="1"/>
</dbReference>
<dbReference type="RefSeq" id="WP_111958414.1">
    <property type="nucleotide sequence ID" value="NZ_CP036313.1"/>
</dbReference>
<dbReference type="EMBL" id="CP036313">
    <property type="protein sequence ID" value="QBH11819.1"/>
    <property type="molecule type" value="Genomic_DNA"/>
</dbReference>
<evidence type="ECO:0000259" key="5">
    <source>
        <dbReference type="PROSITE" id="PS50893"/>
    </source>
</evidence>
<dbReference type="Gene3D" id="3.40.50.300">
    <property type="entry name" value="P-loop containing nucleotide triphosphate hydrolases"/>
    <property type="match status" value="1"/>
</dbReference>
<evidence type="ECO:0000313" key="7">
    <source>
        <dbReference type="EMBL" id="RAM01049.1"/>
    </source>
</evidence>
<dbReference type="InterPro" id="IPR050153">
    <property type="entry name" value="Metal_Ion_Import_ABC"/>
</dbReference>
<dbReference type="PROSITE" id="PS50893">
    <property type="entry name" value="ABC_TRANSPORTER_2"/>
    <property type="match status" value="1"/>
</dbReference>
<reference evidence="6 9" key="2">
    <citation type="submission" date="2019-02" db="EMBL/GenBank/DDBJ databases">
        <title>Complete genome sequence of Desulfobacter hydrogenophilus AcRS1.</title>
        <authorList>
            <person name="Marietou A."/>
            <person name="Lund M.B."/>
            <person name="Marshall I.P.G."/>
            <person name="Schreiber L."/>
            <person name="Jorgensen B."/>
        </authorList>
    </citation>
    <scope>NUCLEOTIDE SEQUENCE [LARGE SCALE GENOMIC DNA]</scope>
    <source>
        <strain evidence="6 9">AcRS1</strain>
    </source>
</reference>
<dbReference type="InterPro" id="IPR027417">
    <property type="entry name" value="P-loop_NTPase"/>
</dbReference>
<dbReference type="GO" id="GO:0016887">
    <property type="term" value="F:ATP hydrolysis activity"/>
    <property type="evidence" value="ECO:0007669"/>
    <property type="project" value="InterPro"/>
</dbReference>
<dbReference type="OrthoDB" id="9809450at2"/>
<dbReference type="Pfam" id="PF00005">
    <property type="entry name" value="ABC_tran"/>
    <property type="match status" value="1"/>
</dbReference>
<dbReference type="InterPro" id="IPR003439">
    <property type="entry name" value="ABC_transporter-like_ATP-bd"/>
</dbReference>
<evidence type="ECO:0000313" key="9">
    <source>
        <dbReference type="Proteomes" id="UP000293902"/>
    </source>
</evidence>
<dbReference type="SUPFAM" id="SSF52540">
    <property type="entry name" value="P-loop containing nucleoside triphosphate hydrolases"/>
    <property type="match status" value="1"/>
</dbReference>
<keyword evidence="3" id="KW-0547">Nucleotide-binding</keyword>
<gene>
    <name evidence="7" type="ORF">DO021_15785</name>
    <name evidence="6" type="ORF">EYB58_02075</name>
</gene>
<dbReference type="Proteomes" id="UP000293902">
    <property type="component" value="Chromosome"/>
</dbReference>
<keyword evidence="4 7" id="KW-0067">ATP-binding</keyword>
<evidence type="ECO:0000256" key="3">
    <source>
        <dbReference type="ARBA" id="ARBA00022741"/>
    </source>
</evidence>
<dbReference type="Proteomes" id="UP000248798">
    <property type="component" value="Unassembled WGS sequence"/>
</dbReference>
<organism evidence="7 8">
    <name type="scientific">Desulfobacter hydrogenophilus</name>
    <dbReference type="NCBI Taxonomy" id="2291"/>
    <lineage>
        <taxon>Bacteria</taxon>
        <taxon>Pseudomonadati</taxon>
        <taxon>Thermodesulfobacteriota</taxon>
        <taxon>Desulfobacteria</taxon>
        <taxon>Desulfobacterales</taxon>
        <taxon>Desulfobacteraceae</taxon>
        <taxon>Desulfobacter</taxon>
    </lineage>
</organism>
<evidence type="ECO:0000313" key="6">
    <source>
        <dbReference type="EMBL" id="QBH11819.1"/>
    </source>
</evidence>
<evidence type="ECO:0000256" key="2">
    <source>
        <dbReference type="ARBA" id="ARBA00022448"/>
    </source>
</evidence>
<keyword evidence="2" id="KW-0813">Transport</keyword>
<evidence type="ECO:0000313" key="8">
    <source>
        <dbReference type="Proteomes" id="UP000248798"/>
    </source>
</evidence>
<evidence type="ECO:0000256" key="1">
    <source>
        <dbReference type="ARBA" id="ARBA00005417"/>
    </source>
</evidence>
<sequence length="257" mass="28731">MILTVNQVGFQYRSVKILEDISFSIPRGEITVILGPNGVGKTTLLKCLNKILNPSTGRIHVKNKSLKIMDIRQIAKEISYVAQYNEAGKITVFDAVLMGRYPHIRFTATKADLKKVGSVLEHLNLTHMALKNLYELSGGELQQVAIARALVQETDILLLDEPTSSLDLKNQTRILSLVRDIVQDHNLAVIMTMHDLNSALRYADRYICLKNHTVFGAGKIEEIRSDLLTKVYGLPVEIIRHKGYPLVVPVDDAFEAA</sequence>
<accession>A0A328F9K3</accession>
<proteinExistence type="inferred from homology"/>
<comment type="similarity">
    <text evidence="1">Belongs to the ABC transporter superfamily.</text>
</comment>
<dbReference type="GO" id="GO:0005524">
    <property type="term" value="F:ATP binding"/>
    <property type="evidence" value="ECO:0007669"/>
    <property type="project" value="UniProtKB-KW"/>
</dbReference>
<feature type="domain" description="ABC transporter" evidence="5">
    <location>
        <begin position="3"/>
        <end position="236"/>
    </location>
</feature>
<dbReference type="CDD" id="cd03214">
    <property type="entry name" value="ABC_Iron-Siderophores_B12_Hemin"/>
    <property type="match status" value="1"/>
</dbReference>
<name>A0A328F9K3_9BACT</name>
<dbReference type="EMBL" id="QLNI01000033">
    <property type="protein sequence ID" value="RAM01049.1"/>
    <property type="molecule type" value="Genomic_DNA"/>
</dbReference>
<dbReference type="AlphaFoldDB" id="A0A328F9K3"/>
<dbReference type="InterPro" id="IPR003593">
    <property type="entry name" value="AAA+_ATPase"/>
</dbReference>
<protein>
    <submittedName>
        <fullName evidence="6 7">ABC transporter ATP-binding protein</fullName>
    </submittedName>
</protein>
<dbReference type="PANTHER" id="PTHR42734:SF6">
    <property type="entry name" value="MOLYBDATE IMPORT ATP-BINDING PROTEIN MOLC"/>
    <property type="match status" value="1"/>
</dbReference>
<keyword evidence="9" id="KW-1185">Reference proteome</keyword>